<dbReference type="AlphaFoldDB" id="A0A7W7S6J9"/>
<keyword evidence="2" id="KW-0812">Transmembrane</keyword>
<feature type="compositionally biased region" description="Low complexity" evidence="1">
    <location>
        <begin position="90"/>
        <end position="101"/>
    </location>
</feature>
<name>A0A7W7S6J9_9ACTN</name>
<evidence type="ECO:0000313" key="4">
    <source>
        <dbReference type="Proteomes" id="UP000573327"/>
    </source>
</evidence>
<keyword evidence="4" id="KW-1185">Reference proteome</keyword>
<protein>
    <submittedName>
        <fullName evidence="3">Uncharacterized protein</fullName>
    </submittedName>
</protein>
<gene>
    <name evidence="3" type="ORF">F4556_000376</name>
</gene>
<reference evidence="3 4" key="1">
    <citation type="submission" date="2020-08" db="EMBL/GenBank/DDBJ databases">
        <title>Sequencing the genomes of 1000 actinobacteria strains.</title>
        <authorList>
            <person name="Klenk H.-P."/>
        </authorList>
    </citation>
    <scope>NUCLEOTIDE SEQUENCE [LARGE SCALE GENOMIC DNA]</scope>
    <source>
        <strain evidence="3 4">DSM 44786</strain>
    </source>
</reference>
<evidence type="ECO:0000313" key="3">
    <source>
        <dbReference type="EMBL" id="MBB4944841.1"/>
    </source>
</evidence>
<sequence length="267" mass="28368">MSTHPRHRSEQVEREELARLLPAADAPEPDGHRHFLLKEHLMDTVTENSRRTTRRRSLTLRLALPVGVAAALVGAVLVNGADHPAPAPGPAVAGGSPSAGVTPGPLPEPVGNVAYSLQTTGTDLVQLTLLDQNRAIDTAQLQRDLDRFGARTRVYPGEPGCTAPEPAPGPSYPEGPEIAANNGTNADRLAFFGWDIDTTFPKAVLTVRPSAIPAGFQVYVHLPLAKTTPTTHAQEFEAGLTTTPGPDCMPAKPYENPLASLYPSPTH</sequence>
<keyword evidence="2" id="KW-1133">Transmembrane helix</keyword>
<feature type="region of interest" description="Disordered" evidence="1">
    <location>
        <begin position="238"/>
        <end position="267"/>
    </location>
</feature>
<evidence type="ECO:0000256" key="1">
    <source>
        <dbReference type="SAM" id="MobiDB-lite"/>
    </source>
</evidence>
<evidence type="ECO:0000256" key="2">
    <source>
        <dbReference type="SAM" id="Phobius"/>
    </source>
</evidence>
<feature type="transmembrane region" description="Helical" evidence="2">
    <location>
        <begin position="58"/>
        <end position="78"/>
    </location>
</feature>
<keyword evidence="2" id="KW-0472">Membrane</keyword>
<accession>A0A7W7S6J9</accession>
<organism evidence="3 4">
    <name type="scientific">Kitasatospora gansuensis</name>
    <dbReference type="NCBI Taxonomy" id="258050"/>
    <lineage>
        <taxon>Bacteria</taxon>
        <taxon>Bacillati</taxon>
        <taxon>Actinomycetota</taxon>
        <taxon>Actinomycetes</taxon>
        <taxon>Kitasatosporales</taxon>
        <taxon>Streptomycetaceae</taxon>
        <taxon>Kitasatospora</taxon>
    </lineage>
</organism>
<dbReference type="RefSeq" id="WP_184911063.1">
    <property type="nucleotide sequence ID" value="NZ_JACHJR010000001.1"/>
</dbReference>
<proteinExistence type="predicted"/>
<comment type="caution">
    <text evidence="3">The sequence shown here is derived from an EMBL/GenBank/DDBJ whole genome shotgun (WGS) entry which is preliminary data.</text>
</comment>
<dbReference type="EMBL" id="JACHJR010000001">
    <property type="protein sequence ID" value="MBB4944841.1"/>
    <property type="molecule type" value="Genomic_DNA"/>
</dbReference>
<feature type="region of interest" description="Disordered" evidence="1">
    <location>
        <begin position="88"/>
        <end position="107"/>
    </location>
</feature>
<dbReference type="Proteomes" id="UP000573327">
    <property type="component" value="Unassembled WGS sequence"/>
</dbReference>